<accession>A0AA38ZMG2</accession>
<reference evidence="2 3" key="1">
    <citation type="journal article" date="2023" name="BMC Biotechnol.">
        <title>Vitis rotundifolia cv Carlos genome sequencing.</title>
        <authorList>
            <person name="Huff M."/>
            <person name="Hulse-Kemp A."/>
            <person name="Scheffler B."/>
            <person name="Youngblood R."/>
            <person name="Simpson S."/>
            <person name="Babiker E."/>
            <person name="Staton M."/>
        </authorList>
    </citation>
    <scope>NUCLEOTIDE SEQUENCE [LARGE SCALE GENOMIC DNA]</scope>
    <source>
        <tissue evidence="2">Leaf</tissue>
    </source>
</reference>
<dbReference type="AlphaFoldDB" id="A0AA38ZMG2"/>
<dbReference type="EMBL" id="JARBHA010000009">
    <property type="protein sequence ID" value="KAJ9691801.1"/>
    <property type="molecule type" value="Genomic_DNA"/>
</dbReference>
<gene>
    <name evidence="2" type="ORF">PVL29_011088</name>
</gene>
<dbReference type="Proteomes" id="UP001168098">
    <property type="component" value="Unassembled WGS sequence"/>
</dbReference>
<evidence type="ECO:0000313" key="2">
    <source>
        <dbReference type="EMBL" id="KAJ9691801.1"/>
    </source>
</evidence>
<comment type="caution">
    <text evidence="2">The sequence shown here is derived from an EMBL/GenBank/DDBJ whole genome shotgun (WGS) entry which is preliminary data.</text>
</comment>
<name>A0AA38ZMG2_VITRO</name>
<keyword evidence="3" id="KW-1185">Reference proteome</keyword>
<evidence type="ECO:0000313" key="3">
    <source>
        <dbReference type="Proteomes" id="UP001168098"/>
    </source>
</evidence>
<protein>
    <submittedName>
        <fullName evidence="2">Uncharacterized protein</fullName>
    </submittedName>
</protein>
<feature type="compositionally biased region" description="Basic and acidic residues" evidence="1">
    <location>
        <begin position="35"/>
        <end position="54"/>
    </location>
</feature>
<feature type="region of interest" description="Disordered" evidence="1">
    <location>
        <begin position="35"/>
        <end position="68"/>
    </location>
</feature>
<proteinExistence type="predicted"/>
<evidence type="ECO:0000256" key="1">
    <source>
        <dbReference type="SAM" id="MobiDB-lite"/>
    </source>
</evidence>
<organism evidence="2 3">
    <name type="scientific">Vitis rotundifolia</name>
    <name type="common">Muscadine grape</name>
    <dbReference type="NCBI Taxonomy" id="103349"/>
    <lineage>
        <taxon>Eukaryota</taxon>
        <taxon>Viridiplantae</taxon>
        <taxon>Streptophyta</taxon>
        <taxon>Embryophyta</taxon>
        <taxon>Tracheophyta</taxon>
        <taxon>Spermatophyta</taxon>
        <taxon>Magnoliopsida</taxon>
        <taxon>eudicotyledons</taxon>
        <taxon>Gunneridae</taxon>
        <taxon>Pentapetalae</taxon>
        <taxon>rosids</taxon>
        <taxon>Vitales</taxon>
        <taxon>Vitaceae</taxon>
        <taxon>Viteae</taxon>
        <taxon>Vitis</taxon>
    </lineage>
</organism>
<sequence>MQARLTAGRWTMRVGSSTNRIWKHEQRRPVNEEVEMEINRGKEKKEKKREEIGKTVESQFLTQPPPRV</sequence>